<keyword evidence="2" id="KW-1185">Reference proteome</keyword>
<dbReference type="AlphaFoldDB" id="A0A1R3JD35"/>
<sequence>MVYNCFLKLVISMLGGEAFLEMVFRKDFCLKLKG</sequence>
<evidence type="ECO:0000313" key="2">
    <source>
        <dbReference type="Proteomes" id="UP000187203"/>
    </source>
</evidence>
<accession>A0A1R3JD35</accession>
<dbReference type="Proteomes" id="UP000187203">
    <property type="component" value="Unassembled WGS sequence"/>
</dbReference>
<proteinExistence type="predicted"/>
<name>A0A1R3JD35_9ROSI</name>
<protein>
    <submittedName>
        <fullName evidence="1">Uncharacterized protein</fullName>
    </submittedName>
</protein>
<organism evidence="1 2">
    <name type="scientific">Corchorus olitorius</name>
    <dbReference type="NCBI Taxonomy" id="93759"/>
    <lineage>
        <taxon>Eukaryota</taxon>
        <taxon>Viridiplantae</taxon>
        <taxon>Streptophyta</taxon>
        <taxon>Embryophyta</taxon>
        <taxon>Tracheophyta</taxon>
        <taxon>Spermatophyta</taxon>
        <taxon>Magnoliopsida</taxon>
        <taxon>eudicotyledons</taxon>
        <taxon>Gunneridae</taxon>
        <taxon>Pentapetalae</taxon>
        <taxon>rosids</taxon>
        <taxon>malvids</taxon>
        <taxon>Malvales</taxon>
        <taxon>Malvaceae</taxon>
        <taxon>Grewioideae</taxon>
        <taxon>Apeibeae</taxon>
        <taxon>Corchorus</taxon>
    </lineage>
</organism>
<evidence type="ECO:0000313" key="1">
    <source>
        <dbReference type="EMBL" id="OMO92687.1"/>
    </source>
</evidence>
<comment type="caution">
    <text evidence="1">The sequence shown here is derived from an EMBL/GenBank/DDBJ whole genome shotgun (WGS) entry which is preliminary data.</text>
</comment>
<dbReference type="EMBL" id="AWUE01016337">
    <property type="protein sequence ID" value="OMO92687.1"/>
    <property type="molecule type" value="Genomic_DNA"/>
</dbReference>
<reference evidence="2" key="1">
    <citation type="submission" date="2013-09" db="EMBL/GenBank/DDBJ databases">
        <title>Corchorus olitorius genome sequencing.</title>
        <authorList>
            <person name="Alam M."/>
            <person name="Haque M.S."/>
            <person name="Islam M.S."/>
            <person name="Emdad E.M."/>
            <person name="Islam M.M."/>
            <person name="Ahmed B."/>
            <person name="Halim A."/>
            <person name="Hossen Q.M.M."/>
            <person name="Hossain M.Z."/>
            <person name="Ahmed R."/>
            <person name="Khan M.M."/>
            <person name="Islam R."/>
            <person name="Rashid M.M."/>
            <person name="Khan S.A."/>
            <person name="Rahman M.S."/>
            <person name="Alam M."/>
            <person name="Yahiya A.S."/>
            <person name="Khan M.S."/>
            <person name="Azam M.S."/>
            <person name="Haque T."/>
            <person name="Lashkar M.Z.H."/>
            <person name="Akhand A.I."/>
            <person name="Morshed G."/>
            <person name="Roy S."/>
            <person name="Uddin K.S."/>
            <person name="Rabeya T."/>
            <person name="Hossain A.S."/>
            <person name="Chowdhury A."/>
            <person name="Snigdha A.R."/>
            <person name="Mortoza M.S."/>
            <person name="Matin S.A."/>
            <person name="Hoque S.M.E."/>
            <person name="Islam M.K."/>
            <person name="Roy D.K."/>
            <person name="Haider R."/>
            <person name="Moosa M.M."/>
            <person name="Elias S.M."/>
            <person name="Hasan A.M."/>
            <person name="Jahan S."/>
            <person name="Shafiuddin M."/>
            <person name="Mahmood N."/>
            <person name="Shommy N.S."/>
        </authorList>
    </citation>
    <scope>NUCLEOTIDE SEQUENCE [LARGE SCALE GENOMIC DNA]</scope>
    <source>
        <strain evidence="2">cv. O-4</strain>
    </source>
</reference>
<gene>
    <name evidence="1" type="ORF">COLO4_17393</name>
</gene>